<dbReference type="CDD" id="cd04486">
    <property type="entry name" value="YhcR_OBF_like"/>
    <property type="match status" value="1"/>
</dbReference>
<dbReference type="EMBL" id="PKIZ01000010">
    <property type="protein sequence ID" value="PKZ41729.1"/>
    <property type="molecule type" value="Genomic_DNA"/>
</dbReference>
<evidence type="ECO:0000256" key="2">
    <source>
        <dbReference type="SAM" id="SignalP"/>
    </source>
</evidence>
<organism evidence="4 5">
    <name type="scientific">Kytococcus schroeteri</name>
    <dbReference type="NCBI Taxonomy" id="138300"/>
    <lineage>
        <taxon>Bacteria</taxon>
        <taxon>Bacillati</taxon>
        <taxon>Actinomycetota</taxon>
        <taxon>Actinomycetes</taxon>
        <taxon>Micrococcales</taxon>
        <taxon>Kytococcaceae</taxon>
        <taxon>Kytococcus</taxon>
    </lineage>
</organism>
<gene>
    <name evidence="4" type="ORF">CYJ76_06635</name>
</gene>
<dbReference type="RefSeq" id="WP_101849605.1">
    <property type="nucleotide sequence ID" value="NZ_PKIZ01000010.1"/>
</dbReference>
<dbReference type="InterPro" id="IPR001322">
    <property type="entry name" value="Lamin_tail_dom"/>
</dbReference>
<keyword evidence="2" id="KW-0732">Signal</keyword>
<dbReference type="InterPro" id="IPR005135">
    <property type="entry name" value="Endo/exonuclease/phosphatase"/>
</dbReference>
<dbReference type="AlphaFoldDB" id="A0A2I1PAR0"/>
<dbReference type="Pfam" id="PF00932">
    <property type="entry name" value="LTD"/>
    <property type="match status" value="1"/>
</dbReference>
<feature type="compositionally biased region" description="Polar residues" evidence="1">
    <location>
        <begin position="179"/>
        <end position="196"/>
    </location>
</feature>
<dbReference type="OrthoDB" id="1016457at2"/>
<dbReference type="PROSITE" id="PS51841">
    <property type="entry name" value="LTD"/>
    <property type="match status" value="1"/>
</dbReference>
<dbReference type="Proteomes" id="UP000234206">
    <property type="component" value="Unassembled WGS sequence"/>
</dbReference>
<accession>A0A2I1PAR0</accession>
<feature type="region of interest" description="Disordered" evidence="1">
    <location>
        <begin position="162"/>
        <end position="216"/>
    </location>
</feature>
<dbReference type="InterPro" id="IPR036415">
    <property type="entry name" value="Lamin_tail_dom_sf"/>
</dbReference>
<dbReference type="PANTHER" id="PTHR42834:SF1">
    <property type="entry name" value="ENDONUCLEASE_EXONUCLEASE_PHOSPHATASE FAMILY PROTEIN (AFU_ORTHOLOGUE AFUA_3G09210)"/>
    <property type="match status" value="1"/>
</dbReference>
<dbReference type="Gene3D" id="3.60.10.10">
    <property type="entry name" value="Endonuclease/exonuclease/phosphatase"/>
    <property type="match status" value="1"/>
</dbReference>
<evidence type="ECO:0000259" key="3">
    <source>
        <dbReference type="PROSITE" id="PS51841"/>
    </source>
</evidence>
<feature type="chain" id="PRO_5014154474" evidence="2">
    <location>
        <begin position="26"/>
        <end position="803"/>
    </location>
</feature>
<evidence type="ECO:0000313" key="5">
    <source>
        <dbReference type="Proteomes" id="UP000234206"/>
    </source>
</evidence>
<dbReference type="SUPFAM" id="SSF74853">
    <property type="entry name" value="Lamin A/C globular tail domain"/>
    <property type="match status" value="1"/>
</dbReference>
<dbReference type="GO" id="GO:0003824">
    <property type="term" value="F:catalytic activity"/>
    <property type="evidence" value="ECO:0007669"/>
    <property type="project" value="InterPro"/>
</dbReference>
<proteinExistence type="predicted"/>
<comment type="caution">
    <text evidence="4">The sequence shown here is derived from an EMBL/GenBank/DDBJ whole genome shotgun (WGS) entry which is preliminary data.</text>
</comment>
<dbReference type="PANTHER" id="PTHR42834">
    <property type="entry name" value="ENDONUCLEASE/EXONUCLEASE/PHOSPHATASE FAMILY PROTEIN (AFU_ORTHOLOGUE AFUA_3G09210)"/>
    <property type="match status" value="1"/>
</dbReference>
<dbReference type="InterPro" id="IPR036691">
    <property type="entry name" value="Endo/exonu/phosph_ase_sf"/>
</dbReference>
<dbReference type="Pfam" id="PF03372">
    <property type="entry name" value="Exo_endo_phos"/>
    <property type="match status" value="1"/>
</dbReference>
<reference evidence="4 5" key="1">
    <citation type="submission" date="2017-12" db="EMBL/GenBank/DDBJ databases">
        <title>Phylogenetic diversity of female urinary microbiome.</title>
        <authorList>
            <person name="Thomas-White K."/>
            <person name="Wolfe A.J."/>
        </authorList>
    </citation>
    <scope>NUCLEOTIDE SEQUENCE [LARGE SCALE GENOMIC DNA]</scope>
    <source>
        <strain evidence="4 5">UMB1298</strain>
    </source>
</reference>
<feature type="domain" description="LTD" evidence="3">
    <location>
        <begin position="24"/>
        <end position="150"/>
    </location>
</feature>
<feature type="signal peptide" evidence="2">
    <location>
        <begin position="1"/>
        <end position="25"/>
    </location>
</feature>
<evidence type="ECO:0000313" key="4">
    <source>
        <dbReference type="EMBL" id="PKZ41729.1"/>
    </source>
</evidence>
<name>A0A2I1PAR0_9MICO</name>
<keyword evidence="5" id="KW-1185">Reference proteome</keyword>
<evidence type="ECO:0000256" key="1">
    <source>
        <dbReference type="SAM" id="MobiDB-lite"/>
    </source>
</evidence>
<sequence>MRPLTRTPLALTLALLLPAASLAGAATAPAHAVSEDLVISEAYGGGGNSGAPLRNDFVELFNRGDHAVDLTGWTLEYRSATGSSAQVTKLSGSVAPGARFLVQQAAGSNTSAAPLPTPDATGTVPMSSSGAKLQLVGPDGSVVDLLGWGGANAAEGLPAGATSNTTSVARTQPCHDTDSNAADFTTGAPTPENSTEAPVDCSAVPDPDPDPEPGDVTIAEIQGTAHRSPLEGQGVRGVPGVVTTTDRNGFWMQSTTPDEDDATSEGVYVYTRGKTRVAVGDAVLVDGLVAEYRPGGSGGHDNLTTTQLTNPTVTVTGTSEVPAPVVLGEDVQVPAQTVESGDPGSVEYAGVPFLPQVDAIDAYEALEGMRVGVRDAQAVGPTASFDEVPVVPADAGAQRSVFGGVVYGGYGQPNARRVQLAGDLLGSEGLPQVDTGARFDGLTAGVLDYSYANFKLKVTELGSVQASPFSRDVAAPNRKDALEVATFNVENLDPTDDAAKFDGLARQLVDHLGAPDIVALEEVQDDNGVQNDGTVDSSTTTDQLIAAIEAAGGPRYEARWVNPEDGQDGGQPGGNIRNVMLHRTDVDGLRFVHRPGGDATTATTVESRGRWAALSASPGRINPLSSAWENSRKPVVAEYSFQGRPVFVIGVHFSSKGGDDPIFGRWQQPVRSSETQRMEQAREVRGFVDSLLAKDAQANVIVAGDVNDFEFSPVADTLVGSGATALRDLPRELHPADRYTYTYQGNSQVLDHLLLSPGMTTAFQGKRPVTAYRHDVVHVNADFHDQLSDHDPQVVSVDRRALR</sequence>
<dbReference type="SUPFAM" id="SSF56219">
    <property type="entry name" value="DNase I-like"/>
    <property type="match status" value="1"/>
</dbReference>
<protein>
    <submittedName>
        <fullName evidence="4">Nuclease</fullName>
    </submittedName>
</protein>